<keyword evidence="3" id="KW-1185">Reference proteome</keyword>
<dbReference type="OrthoDB" id="3734014at2"/>
<evidence type="ECO:0000313" key="1">
    <source>
        <dbReference type="EMBL" id="RIE09305.1"/>
    </source>
</evidence>
<evidence type="ECO:0000313" key="2">
    <source>
        <dbReference type="EMBL" id="RIE12927.1"/>
    </source>
</evidence>
<comment type="caution">
    <text evidence="1">The sequence shown here is derived from an EMBL/GenBank/DDBJ whole genome shotgun (WGS) entry which is preliminary data.</text>
</comment>
<dbReference type="AlphaFoldDB" id="A0A398D2V5"/>
<gene>
    <name evidence="2" type="ORF">SMC5_03240</name>
    <name evidence="1" type="ORF">SMC6_03030</name>
</gene>
<dbReference type="EMBL" id="QXIU01000081">
    <property type="protein sequence ID" value="RIE12927.1"/>
    <property type="molecule type" value="Genomic_DNA"/>
</dbReference>
<evidence type="ECO:0000313" key="4">
    <source>
        <dbReference type="Proteomes" id="UP000266489"/>
    </source>
</evidence>
<dbReference type="RefSeq" id="WP_119119569.1">
    <property type="nucleotide sequence ID" value="NZ_QXIT01000054.1"/>
</dbReference>
<dbReference type="Proteomes" id="UP000266489">
    <property type="component" value="Unassembled WGS sequence"/>
</dbReference>
<name>A0A398D2V5_9BACT</name>
<sequence length="166" mass="18471">MRRGTKFVVGSIIVVMLTSLLLFSGQPGTSTGAVIDPWGNREVLNYLFWTAYDVKLSADIIKLQKDLGLSDAAMAELKQYGMEEGQRLMGIELVPDTGETAATAEAANVRGAAVFATIDEETKETLGIEYPAFRTWIQTWWQEETIYRQNWIKEQEDAANKTDAAT</sequence>
<accession>A0A398D2V5</accession>
<evidence type="ECO:0000313" key="3">
    <source>
        <dbReference type="Proteomes" id="UP000266260"/>
    </source>
</evidence>
<dbReference type="EMBL" id="QXIT01000054">
    <property type="protein sequence ID" value="RIE09305.1"/>
    <property type="molecule type" value="Genomic_DNA"/>
</dbReference>
<accession>A0A398DLD9</accession>
<dbReference type="Proteomes" id="UP000266260">
    <property type="component" value="Unassembled WGS sequence"/>
</dbReference>
<proteinExistence type="predicted"/>
<organism evidence="1 3">
    <name type="scientific">Candidatus Cryosericum odellii</name>
    <dbReference type="NCBI Taxonomy" id="2290917"/>
    <lineage>
        <taxon>Bacteria</taxon>
        <taxon>Pseudomonadati</taxon>
        <taxon>Caldisericota/Cryosericota group</taxon>
        <taxon>Candidatus Cryosericota</taxon>
        <taxon>Candidatus Cryosericia</taxon>
        <taxon>Candidatus Cryosericales</taxon>
        <taxon>Candidatus Cryosericaceae</taxon>
        <taxon>Candidatus Cryosericum</taxon>
    </lineage>
</organism>
<reference evidence="3 4" key="1">
    <citation type="submission" date="2018-09" db="EMBL/GenBank/DDBJ databases">
        <title>Discovery and Ecogenomic Context for Candidatus Cryosericales, a Global Caldiserica Order Active in Thawing Permafrost.</title>
        <authorList>
            <person name="Martinez M.A."/>
            <person name="Woodcroft B.J."/>
            <person name="Ignacio Espinoza J.C."/>
            <person name="Zayed A."/>
            <person name="Singleton C.M."/>
            <person name="Boyd J."/>
            <person name="Li Y.-F."/>
            <person name="Purvine S."/>
            <person name="Maughan H."/>
            <person name="Hodgkins S.B."/>
            <person name="Anderson D."/>
            <person name="Sederholm M."/>
            <person name="Temperton B."/>
            <person name="Saleska S.R."/>
            <person name="Tyson G.W."/>
            <person name="Rich V.I."/>
        </authorList>
    </citation>
    <scope>NUCLEOTIDE SEQUENCE [LARGE SCALE GENOMIC DNA]</scope>
    <source>
        <strain evidence="2 4">SMC5</strain>
        <strain evidence="1 3">SMC6</strain>
    </source>
</reference>
<protein>
    <submittedName>
        <fullName evidence="1">Uncharacterized protein</fullName>
    </submittedName>
</protein>